<dbReference type="EMBL" id="JAQMFO010000037">
    <property type="protein sequence ID" value="MDB6374124.1"/>
    <property type="molecule type" value="Genomic_DNA"/>
</dbReference>
<proteinExistence type="predicted"/>
<accession>A0AAW6BQZ8</accession>
<protein>
    <submittedName>
        <fullName evidence="1">Uncharacterized protein</fullName>
    </submittedName>
</protein>
<gene>
    <name evidence="1" type="ORF">PH362_19905</name>
</gene>
<reference evidence="1" key="1">
    <citation type="submission" date="2023-01" db="EMBL/GenBank/DDBJ databases">
        <title>Genome sequencing of Photorhabdus bodei 09-20.</title>
        <authorList>
            <person name="Kalindamar S."/>
            <person name="Kumru S."/>
        </authorList>
    </citation>
    <scope>NUCLEOTIDE SEQUENCE</scope>
    <source>
        <strain evidence="1">09-20</strain>
    </source>
</reference>
<evidence type="ECO:0000313" key="1">
    <source>
        <dbReference type="EMBL" id="MDB6374124.1"/>
    </source>
</evidence>
<dbReference type="RefSeq" id="WP_271867454.1">
    <property type="nucleotide sequence ID" value="NZ_JAQMFO010000037.1"/>
</dbReference>
<name>A0AAW6BQZ8_9GAMM</name>
<dbReference type="Proteomes" id="UP001212996">
    <property type="component" value="Unassembled WGS sequence"/>
</dbReference>
<sequence length="69" mass="7829">MNVKVNGVWYGKLMSDNADKFTSALNDAYLNRVVVNVCTQSGYLREFEFQPLDSGKQLSKEKINGIRVK</sequence>
<evidence type="ECO:0000313" key="2">
    <source>
        <dbReference type="Proteomes" id="UP001212996"/>
    </source>
</evidence>
<organism evidence="1 2">
    <name type="scientific">Photorhabdus bodei</name>
    <dbReference type="NCBI Taxonomy" id="2029681"/>
    <lineage>
        <taxon>Bacteria</taxon>
        <taxon>Pseudomonadati</taxon>
        <taxon>Pseudomonadota</taxon>
        <taxon>Gammaproteobacteria</taxon>
        <taxon>Enterobacterales</taxon>
        <taxon>Morganellaceae</taxon>
        <taxon>Photorhabdus</taxon>
    </lineage>
</organism>
<comment type="caution">
    <text evidence="1">The sequence shown here is derived from an EMBL/GenBank/DDBJ whole genome shotgun (WGS) entry which is preliminary data.</text>
</comment>
<dbReference type="AlphaFoldDB" id="A0AAW6BQZ8"/>